<organism evidence="1">
    <name type="scientific">Tanacetum cinerariifolium</name>
    <name type="common">Dalmatian daisy</name>
    <name type="synonym">Chrysanthemum cinerariifolium</name>
    <dbReference type="NCBI Taxonomy" id="118510"/>
    <lineage>
        <taxon>Eukaryota</taxon>
        <taxon>Viridiplantae</taxon>
        <taxon>Streptophyta</taxon>
        <taxon>Embryophyta</taxon>
        <taxon>Tracheophyta</taxon>
        <taxon>Spermatophyta</taxon>
        <taxon>Magnoliopsida</taxon>
        <taxon>eudicotyledons</taxon>
        <taxon>Gunneridae</taxon>
        <taxon>Pentapetalae</taxon>
        <taxon>asterids</taxon>
        <taxon>campanulids</taxon>
        <taxon>Asterales</taxon>
        <taxon>Asteraceae</taxon>
        <taxon>Asteroideae</taxon>
        <taxon>Anthemideae</taxon>
        <taxon>Anthemidinae</taxon>
        <taxon>Tanacetum</taxon>
    </lineage>
</organism>
<comment type="caution">
    <text evidence="1">The sequence shown here is derived from an EMBL/GenBank/DDBJ whole genome shotgun (WGS) entry which is preliminary data.</text>
</comment>
<feature type="non-terminal residue" evidence="1">
    <location>
        <position position="1"/>
    </location>
</feature>
<sequence>VEPTVFDDKEVTMTMDQTLIKLKAEKAKLFDELIAQKLHDEEVQKAAARDKQEKANLEKALELQKQYDDKEENIDWSVVAEKNMVGYKMKHFRGMAYDKVRPIFEREYKKVQTLFKPNKDVEEPKKKRVADETLLQESFKKLRAAVVSGFESTQEIPSNYP</sequence>
<accession>A0A699UD15</accession>
<gene>
    <name evidence="1" type="ORF">Tci_892851</name>
</gene>
<dbReference type="EMBL" id="BKCJ011325557">
    <property type="protein sequence ID" value="GFD20882.1"/>
    <property type="molecule type" value="Genomic_DNA"/>
</dbReference>
<feature type="non-terminal residue" evidence="1">
    <location>
        <position position="161"/>
    </location>
</feature>
<proteinExistence type="predicted"/>
<protein>
    <submittedName>
        <fullName evidence="1">Uncharacterized protein</fullName>
    </submittedName>
</protein>
<reference evidence="1" key="1">
    <citation type="journal article" date="2019" name="Sci. Rep.">
        <title>Draft genome of Tanacetum cinerariifolium, the natural source of mosquito coil.</title>
        <authorList>
            <person name="Yamashiro T."/>
            <person name="Shiraishi A."/>
            <person name="Satake H."/>
            <person name="Nakayama K."/>
        </authorList>
    </citation>
    <scope>NUCLEOTIDE SEQUENCE</scope>
</reference>
<dbReference type="AlphaFoldDB" id="A0A699UD15"/>
<evidence type="ECO:0000313" key="1">
    <source>
        <dbReference type="EMBL" id="GFD20882.1"/>
    </source>
</evidence>
<name>A0A699UD15_TANCI</name>